<dbReference type="OrthoDB" id="10595515at2759"/>
<dbReference type="AlphaFoldDB" id="A0A0G4EDH7"/>
<reference evidence="2 3" key="1">
    <citation type="submission" date="2014-11" db="EMBL/GenBank/DDBJ databases">
        <authorList>
            <person name="Zhu J."/>
            <person name="Qi W."/>
            <person name="Song R."/>
        </authorList>
    </citation>
    <scope>NUCLEOTIDE SEQUENCE [LARGE SCALE GENOMIC DNA]</scope>
</reference>
<dbReference type="InParanoid" id="A0A0G4EDH7"/>
<dbReference type="EMBL" id="CDMY01000164">
    <property type="protein sequence ID" value="CEL93411.1"/>
    <property type="molecule type" value="Genomic_DNA"/>
</dbReference>
<evidence type="ECO:0000256" key="1">
    <source>
        <dbReference type="SAM" id="MobiDB-lite"/>
    </source>
</evidence>
<gene>
    <name evidence="2" type="ORF">Vbra_3672</name>
</gene>
<dbReference type="Proteomes" id="UP000041254">
    <property type="component" value="Unassembled WGS sequence"/>
</dbReference>
<keyword evidence="3" id="KW-1185">Reference proteome</keyword>
<protein>
    <submittedName>
        <fullName evidence="2">Uncharacterized protein</fullName>
    </submittedName>
</protein>
<sequence length="335" mass="37512">MSTAVGTDTLFERLMRLDLGSLVTLQEPVMLSDWEMLRRGSSSVADALEDGSLLRDVAAMGVCTDCYTYKSCEDASRPSAGDWQRQLHVFRKNIALRTNRVLDPSRSAHIYTDFISACIRGRARRVALAAIAYVGIPPARFNAMPADSHAAQTSSSRVLDLGQLATYVAGTMLDLDLARLQWEQQEGEKEGEEPLQPRQRGDATSEWFYKQVEQPLRALRAQDMTLAVFRLALRYHLDRLQRGHLEPSELIIRMKPVRGASAGWRVREVNIPSHAARRILTHDFTPGLAFTRTDDTGLVISRESLDEWLEANPCPEDEDTDAPTLTLTPGHPRLT</sequence>
<organism evidence="2 3">
    <name type="scientific">Vitrella brassicaformis (strain CCMP3155)</name>
    <dbReference type="NCBI Taxonomy" id="1169540"/>
    <lineage>
        <taxon>Eukaryota</taxon>
        <taxon>Sar</taxon>
        <taxon>Alveolata</taxon>
        <taxon>Colpodellida</taxon>
        <taxon>Vitrellaceae</taxon>
        <taxon>Vitrella</taxon>
    </lineage>
</organism>
<evidence type="ECO:0000313" key="2">
    <source>
        <dbReference type="EMBL" id="CEL93411.1"/>
    </source>
</evidence>
<evidence type="ECO:0000313" key="3">
    <source>
        <dbReference type="Proteomes" id="UP000041254"/>
    </source>
</evidence>
<dbReference type="VEuPathDB" id="CryptoDB:Vbra_3672"/>
<name>A0A0G4EDH7_VITBC</name>
<accession>A0A0G4EDH7</accession>
<proteinExistence type="predicted"/>
<feature type="region of interest" description="Disordered" evidence="1">
    <location>
        <begin position="311"/>
        <end position="335"/>
    </location>
</feature>